<dbReference type="Gene3D" id="3.30.70.920">
    <property type="match status" value="1"/>
</dbReference>
<dbReference type="InterPro" id="IPR000485">
    <property type="entry name" value="AsnC-type_HTH_dom"/>
</dbReference>
<evidence type="ECO:0000313" key="6">
    <source>
        <dbReference type="Proteomes" id="UP000095743"/>
    </source>
</evidence>
<dbReference type="GO" id="GO:0005829">
    <property type="term" value="C:cytosol"/>
    <property type="evidence" value="ECO:0007669"/>
    <property type="project" value="TreeGrafter"/>
</dbReference>
<name>A0A1D8GNU9_9FIRM</name>
<dbReference type="CDD" id="cd00090">
    <property type="entry name" value="HTH_ARSR"/>
    <property type="match status" value="1"/>
</dbReference>
<dbReference type="FunFam" id="1.10.10.10:FF:000186">
    <property type="entry name" value="AsnC family transcriptional regulator"/>
    <property type="match status" value="1"/>
</dbReference>
<dbReference type="GO" id="GO:0043565">
    <property type="term" value="F:sequence-specific DNA binding"/>
    <property type="evidence" value="ECO:0007669"/>
    <property type="project" value="InterPro"/>
</dbReference>
<feature type="domain" description="HTH asnC-type" evidence="4">
    <location>
        <begin position="1"/>
        <end position="62"/>
    </location>
</feature>
<dbReference type="PROSITE" id="PS50956">
    <property type="entry name" value="HTH_ASNC_2"/>
    <property type="match status" value="1"/>
</dbReference>
<gene>
    <name evidence="5" type="ORF">Gferi_25155</name>
</gene>
<dbReference type="PANTHER" id="PTHR30154:SF53">
    <property type="entry name" value="HTH-TYPE TRANSCRIPTIONAL REGULATOR LRPC"/>
    <property type="match status" value="1"/>
</dbReference>
<accession>A0A1D8GNU9</accession>
<evidence type="ECO:0000256" key="3">
    <source>
        <dbReference type="ARBA" id="ARBA00023163"/>
    </source>
</evidence>
<organism evidence="5 6">
    <name type="scientific">Geosporobacter ferrireducens</name>
    <dbReference type="NCBI Taxonomy" id="1424294"/>
    <lineage>
        <taxon>Bacteria</taxon>
        <taxon>Bacillati</taxon>
        <taxon>Bacillota</taxon>
        <taxon>Clostridia</taxon>
        <taxon>Peptostreptococcales</taxon>
        <taxon>Thermotaleaceae</taxon>
        <taxon>Geosporobacter</taxon>
    </lineage>
</organism>
<dbReference type="STRING" id="1424294.Gferi_25155"/>
<dbReference type="SUPFAM" id="SSF54909">
    <property type="entry name" value="Dimeric alpha+beta barrel"/>
    <property type="match status" value="1"/>
</dbReference>
<reference evidence="5 6" key="1">
    <citation type="submission" date="2016-09" db="EMBL/GenBank/DDBJ databases">
        <title>Genomic analysis reveals versatility of anaerobic energy metabolism of Geosporobacter ferrireducens IRF9 of phylum Firmicutes.</title>
        <authorList>
            <person name="Kim S.-J."/>
        </authorList>
    </citation>
    <scope>NUCLEOTIDE SEQUENCE [LARGE SCALE GENOMIC DNA]</scope>
    <source>
        <strain evidence="5 6">IRF9</strain>
    </source>
</reference>
<dbReference type="Proteomes" id="UP000095743">
    <property type="component" value="Chromosome"/>
</dbReference>
<evidence type="ECO:0000256" key="2">
    <source>
        <dbReference type="ARBA" id="ARBA00023125"/>
    </source>
</evidence>
<dbReference type="InterPro" id="IPR019888">
    <property type="entry name" value="Tscrpt_reg_AsnC-like"/>
</dbReference>
<evidence type="ECO:0000259" key="4">
    <source>
        <dbReference type="PROSITE" id="PS50956"/>
    </source>
</evidence>
<dbReference type="InterPro" id="IPR019887">
    <property type="entry name" value="Tscrpt_reg_AsnC/Lrp_C"/>
</dbReference>
<dbReference type="PRINTS" id="PR00033">
    <property type="entry name" value="HTHASNC"/>
</dbReference>
<protein>
    <submittedName>
        <fullName evidence="5">AsnC family transcriptional regulator</fullName>
    </submittedName>
</protein>
<dbReference type="InterPro" id="IPR011991">
    <property type="entry name" value="ArsR-like_HTH"/>
</dbReference>
<dbReference type="InterPro" id="IPR036390">
    <property type="entry name" value="WH_DNA-bd_sf"/>
</dbReference>
<dbReference type="InterPro" id="IPR011008">
    <property type="entry name" value="Dimeric_a/b-barrel"/>
</dbReference>
<dbReference type="AlphaFoldDB" id="A0A1D8GNU9"/>
<keyword evidence="1" id="KW-0805">Transcription regulation</keyword>
<keyword evidence="3" id="KW-0804">Transcription</keyword>
<evidence type="ECO:0000256" key="1">
    <source>
        <dbReference type="ARBA" id="ARBA00023015"/>
    </source>
</evidence>
<proteinExistence type="predicted"/>
<dbReference type="RefSeq" id="WP_069980861.1">
    <property type="nucleotide sequence ID" value="NZ_CP017269.1"/>
</dbReference>
<dbReference type="PANTHER" id="PTHR30154">
    <property type="entry name" value="LEUCINE-RESPONSIVE REGULATORY PROTEIN"/>
    <property type="match status" value="1"/>
</dbReference>
<dbReference type="KEGG" id="gfe:Gferi_25155"/>
<dbReference type="Pfam" id="PF01037">
    <property type="entry name" value="AsnC_trans_reg"/>
    <property type="match status" value="1"/>
</dbReference>
<dbReference type="SUPFAM" id="SSF46785">
    <property type="entry name" value="Winged helix' DNA-binding domain"/>
    <property type="match status" value="1"/>
</dbReference>
<dbReference type="InterPro" id="IPR036388">
    <property type="entry name" value="WH-like_DNA-bd_sf"/>
</dbReference>
<sequence>MDSTDYRIIDILQRNGRISMKDLGKAVNMTSPAVTERVRKLEENGVILGYKAIIAPGKLNKNIMAFINVGLSPENYQPFIRYAEENEKIIECHHVTGGFSVIIKVITENMGELKSLIDDIKKRGHTQTSVILSSPIESKLLSK</sequence>
<dbReference type="GO" id="GO:0043200">
    <property type="term" value="P:response to amino acid"/>
    <property type="evidence" value="ECO:0007669"/>
    <property type="project" value="TreeGrafter"/>
</dbReference>
<evidence type="ECO:0000313" key="5">
    <source>
        <dbReference type="EMBL" id="AOT72552.1"/>
    </source>
</evidence>
<dbReference type="Pfam" id="PF13412">
    <property type="entry name" value="HTH_24"/>
    <property type="match status" value="1"/>
</dbReference>
<dbReference type="PROSITE" id="PS00519">
    <property type="entry name" value="HTH_ASNC_1"/>
    <property type="match status" value="1"/>
</dbReference>
<dbReference type="EMBL" id="CP017269">
    <property type="protein sequence ID" value="AOT72552.1"/>
    <property type="molecule type" value="Genomic_DNA"/>
</dbReference>
<dbReference type="Gene3D" id="1.10.10.10">
    <property type="entry name" value="Winged helix-like DNA-binding domain superfamily/Winged helix DNA-binding domain"/>
    <property type="match status" value="1"/>
</dbReference>
<dbReference type="InterPro" id="IPR019885">
    <property type="entry name" value="Tscrpt_reg_HTH_AsnC-type_CS"/>
</dbReference>
<dbReference type="OrthoDB" id="66249at2"/>
<keyword evidence="2" id="KW-0238">DNA-binding</keyword>
<dbReference type="SMART" id="SM00344">
    <property type="entry name" value="HTH_ASNC"/>
    <property type="match status" value="1"/>
</dbReference>
<keyword evidence="6" id="KW-1185">Reference proteome</keyword>